<organism evidence="3 4">
    <name type="scientific">Nocardioides lentus</name>
    <dbReference type="NCBI Taxonomy" id="338077"/>
    <lineage>
        <taxon>Bacteria</taxon>
        <taxon>Bacillati</taxon>
        <taxon>Actinomycetota</taxon>
        <taxon>Actinomycetes</taxon>
        <taxon>Propionibacteriales</taxon>
        <taxon>Nocardioidaceae</taxon>
        <taxon>Nocardioides</taxon>
    </lineage>
</organism>
<gene>
    <name evidence="3" type="ORF">GCM10009737_13050</name>
</gene>
<evidence type="ECO:0000313" key="4">
    <source>
        <dbReference type="Proteomes" id="UP001501612"/>
    </source>
</evidence>
<sequence length="290" mass="30184">MAEGGSGTPRGSAGPLPRHVTTPLLSLVTEQALEEDYRRAAERRADAGVRPGPSRRAGVPALAAVAVLGLLLAVAAVETSADRGAREQGRASLVAEARSRRDLLADQQTRLAELRDANLAESAALTDLAERQESVDDRLRRLRTITGYGAVRGPGIRVDVDEPPGGDPADDMTLLLDGLWNAGAEGIAVDGRRITALTRVASTGPAVSLDGRSLVPPYELDVVGDPDTLQARFAESSSGAAFTALADTLLFGFEITGVEEVELPAATAPSGLTARPLLAPDDDLPERSGS</sequence>
<evidence type="ECO:0000256" key="1">
    <source>
        <dbReference type="ARBA" id="ARBA00009108"/>
    </source>
</evidence>
<keyword evidence="4" id="KW-1185">Reference proteome</keyword>
<evidence type="ECO:0000256" key="2">
    <source>
        <dbReference type="SAM" id="MobiDB-lite"/>
    </source>
</evidence>
<feature type="region of interest" description="Disordered" evidence="2">
    <location>
        <begin position="269"/>
        <end position="290"/>
    </location>
</feature>
<dbReference type="InterPro" id="IPR010273">
    <property type="entry name" value="DUF881"/>
</dbReference>
<dbReference type="RefSeq" id="WP_344005356.1">
    <property type="nucleotide sequence ID" value="NZ_BAAAMY010000003.1"/>
</dbReference>
<dbReference type="PANTHER" id="PTHR37313">
    <property type="entry name" value="UPF0749 PROTEIN RV1825"/>
    <property type="match status" value="1"/>
</dbReference>
<dbReference type="Pfam" id="PF05949">
    <property type="entry name" value="DUF881"/>
    <property type="match status" value="1"/>
</dbReference>
<comment type="caution">
    <text evidence="3">The sequence shown here is derived from an EMBL/GenBank/DDBJ whole genome shotgun (WGS) entry which is preliminary data.</text>
</comment>
<feature type="region of interest" description="Disordered" evidence="2">
    <location>
        <begin position="1"/>
        <end position="20"/>
    </location>
</feature>
<dbReference type="Gene3D" id="3.30.70.1880">
    <property type="entry name" value="Protein of unknown function DUF881"/>
    <property type="match status" value="1"/>
</dbReference>
<evidence type="ECO:0008006" key="5">
    <source>
        <dbReference type="Google" id="ProtNLM"/>
    </source>
</evidence>
<dbReference type="PANTHER" id="PTHR37313:SF1">
    <property type="entry name" value="UPF0749 PROTEIN RV1823"/>
    <property type="match status" value="1"/>
</dbReference>
<protein>
    <recommendedName>
        <fullName evidence="5">DUF881 domain-containing protein</fullName>
    </recommendedName>
</protein>
<accession>A0ABN2P5Z1</accession>
<dbReference type="Proteomes" id="UP001501612">
    <property type="component" value="Unassembled WGS sequence"/>
</dbReference>
<dbReference type="EMBL" id="BAAAMY010000003">
    <property type="protein sequence ID" value="GAA1913021.1"/>
    <property type="molecule type" value="Genomic_DNA"/>
</dbReference>
<reference evidence="3 4" key="1">
    <citation type="journal article" date="2019" name="Int. J. Syst. Evol. Microbiol.">
        <title>The Global Catalogue of Microorganisms (GCM) 10K type strain sequencing project: providing services to taxonomists for standard genome sequencing and annotation.</title>
        <authorList>
            <consortium name="The Broad Institute Genomics Platform"/>
            <consortium name="The Broad Institute Genome Sequencing Center for Infectious Disease"/>
            <person name="Wu L."/>
            <person name="Ma J."/>
        </authorList>
    </citation>
    <scope>NUCLEOTIDE SEQUENCE [LARGE SCALE GENOMIC DNA]</scope>
    <source>
        <strain evidence="3 4">JCM 14046</strain>
    </source>
</reference>
<evidence type="ECO:0000313" key="3">
    <source>
        <dbReference type="EMBL" id="GAA1913021.1"/>
    </source>
</evidence>
<name>A0ABN2P5Z1_9ACTN</name>
<proteinExistence type="inferred from homology"/>
<comment type="similarity">
    <text evidence="1">Belongs to the UPF0749 family.</text>
</comment>